<sequence>MRISNAGRWTQAKKLGLCVDIDTIAAVENVLYQVIVACACSRMEWSSETGPADCEANAQEERDEGLRDVSEQAVEKIKTSRGDSP</sequence>
<protein>
    <submittedName>
        <fullName evidence="2">Uncharacterized protein</fullName>
    </submittedName>
</protein>
<dbReference type="RefSeq" id="XP_008099923.1">
    <property type="nucleotide sequence ID" value="XM_008101732.1"/>
</dbReference>
<dbReference type="Proteomes" id="UP000008782">
    <property type="component" value="Unassembled WGS sequence"/>
</dbReference>
<dbReference type="AlphaFoldDB" id="E3QYG5"/>
<feature type="compositionally biased region" description="Basic and acidic residues" evidence="1">
    <location>
        <begin position="64"/>
        <end position="85"/>
    </location>
</feature>
<dbReference type="VEuPathDB" id="FungiDB:GLRG_11011"/>
<keyword evidence="3" id="KW-1185">Reference proteome</keyword>
<dbReference type="HOGENOM" id="CLU_2512503_0_0_1"/>
<evidence type="ECO:0000313" key="3">
    <source>
        <dbReference type="Proteomes" id="UP000008782"/>
    </source>
</evidence>
<evidence type="ECO:0000256" key="1">
    <source>
        <dbReference type="SAM" id="MobiDB-lite"/>
    </source>
</evidence>
<gene>
    <name evidence="2" type="ORF">GLRG_11011</name>
</gene>
<name>E3QYG5_COLGM</name>
<organism evidence="3">
    <name type="scientific">Colletotrichum graminicola (strain M1.001 / M2 / FGSC 10212)</name>
    <name type="common">Maize anthracnose fungus</name>
    <name type="synonym">Glomerella graminicola</name>
    <dbReference type="NCBI Taxonomy" id="645133"/>
    <lineage>
        <taxon>Eukaryota</taxon>
        <taxon>Fungi</taxon>
        <taxon>Dikarya</taxon>
        <taxon>Ascomycota</taxon>
        <taxon>Pezizomycotina</taxon>
        <taxon>Sordariomycetes</taxon>
        <taxon>Hypocreomycetidae</taxon>
        <taxon>Glomerellales</taxon>
        <taxon>Glomerellaceae</taxon>
        <taxon>Colletotrichum</taxon>
        <taxon>Colletotrichum graminicola species complex</taxon>
    </lineage>
</organism>
<accession>E3QYG5</accession>
<reference evidence="3" key="1">
    <citation type="journal article" date="2012" name="Nat. Genet.">
        <title>Lifestyle transitions in plant pathogenic Colletotrichum fungi deciphered by genome and transcriptome analyses.</title>
        <authorList>
            <person name="O'Connell R.J."/>
            <person name="Thon M.R."/>
            <person name="Hacquard S."/>
            <person name="Amyotte S.G."/>
            <person name="Kleemann J."/>
            <person name="Torres M.F."/>
            <person name="Damm U."/>
            <person name="Buiate E.A."/>
            <person name="Epstein L."/>
            <person name="Alkan N."/>
            <person name="Altmueller J."/>
            <person name="Alvarado-Balderrama L."/>
            <person name="Bauser C.A."/>
            <person name="Becker C."/>
            <person name="Birren B.W."/>
            <person name="Chen Z."/>
            <person name="Choi J."/>
            <person name="Crouch J.A."/>
            <person name="Duvick J.P."/>
            <person name="Farman M.A."/>
            <person name="Gan P."/>
            <person name="Heiman D."/>
            <person name="Henrissat B."/>
            <person name="Howard R.J."/>
            <person name="Kabbage M."/>
            <person name="Koch C."/>
            <person name="Kracher B."/>
            <person name="Kubo Y."/>
            <person name="Law A.D."/>
            <person name="Lebrun M.-H."/>
            <person name="Lee Y.-H."/>
            <person name="Miyara I."/>
            <person name="Moore N."/>
            <person name="Neumann U."/>
            <person name="Nordstroem K."/>
            <person name="Panaccione D.G."/>
            <person name="Panstruga R."/>
            <person name="Place M."/>
            <person name="Proctor R.H."/>
            <person name="Prusky D."/>
            <person name="Rech G."/>
            <person name="Reinhardt R."/>
            <person name="Rollins J.A."/>
            <person name="Rounsley S."/>
            <person name="Schardl C.L."/>
            <person name="Schwartz D.C."/>
            <person name="Shenoy N."/>
            <person name="Shirasu K."/>
            <person name="Sikhakolli U.R."/>
            <person name="Stueber K."/>
            <person name="Sukno S.A."/>
            <person name="Sweigard J.A."/>
            <person name="Takano Y."/>
            <person name="Takahara H."/>
            <person name="Trail F."/>
            <person name="van der Does H.C."/>
            <person name="Voll L.M."/>
            <person name="Will I."/>
            <person name="Young S."/>
            <person name="Zeng Q."/>
            <person name="Zhang J."/>
            <person name="Zhou S."/>
            <person name="Dickman M.B."/>
            <person name="Schulze-Lefert P."/>
            <person name="Ver Loren van Themaat E."/>
            <person name="Ma L.-J."/>
            <person name="Vaillancourt L.J."/>
        </authorList>
    </citation>
    <scope>NUCLEOTIDE SEQUENCE [LARGE SCALE GENOMIC DNA]</scope>
    <source>
        <strain evidence="3">M1.001 / M2 / FGSC 10212</strain>
    </source>
</reference>
<feature type="region of interest" description="Disordered" evidence="1">
    <location>
        <begin position="47"/>
        <end position="85"/>
    </location>
</feature>
<evidence type="ECO:0000313" key="2">
    <source>
        <dbReference type="EMBL" id="EFQ35903.1"/>
    </source>
</evidence>
<proteinExistence type="predicted"/>
<dbReference type="EMBL" id="GG697403">
    <property type="protein sequence ID" value="EFQ35903.1"/>
    <property type="molecule type" value="Genomic_DNA"/>
</dbReference>
<dbReference type="GeneID" id="24416376"/>